<keyword evidence="6 9" id="KW-1133">Transmembrane helix</keyword>
<evidence type="ECO:0000256" key="8">
    <source>
        <dbReference type="ARBA" id="ARBA00023136"/>
    </source>
</evidence>
<keyword evidence="8 9" id="KW-0472">Membrane</keyword>
<evidence type="ECO:0000256" key="1">
    <source>
        <dbReference type="ARBA" id="ARBA00004141"/>
    </source>
</evidence>
<gene>
    <name evidence="10" type="ORF">THAOC_00641</name>
</gene>
<dbReference type="Pfam" id="PF22099">
    <property type="entry name" value="MRS2-like"/>
    <property type="match status" value="1"/>
</dbReference>
<evidence type="ECO:0000313" key="10">
    <source>
        <dbReference type="EMBL" id="EJK77525.1"/>
    </source>
</evidence>
<comment type="caution">
    <text evidence="10">The sequence shown here is derived from an EMBL/GenBank/DDBJ whole genome shotgun (WGS) entry which is preliminary data.</text>
</comment>
<evidence type="ECO:0000256" key="4">
    <source>
        <dbReference type="ARBA" id="ARBA00022842"/>
    </source>
</evidence>
<evidence type="ECO:0000256" key="3">
    <source>
        <dbReference type="ARBA" id="ARBA00022692"/>
    </source>
</evidence>
<evidence type="ECO:0000256" key="5">
    <source>
        <dbReference type="ARBA" id="ARBA00022946"/>
    </source>
</evidence>
<evidence type="ECO:0008006" key="12">
    <source>
        <dbReference type="Google" id="ProtNLM"/>
    </source>
</evidence>
<dbReference type="PANTHER" id="PTHR13890">
    <property type="entry name" value="RNA SPLICING PROTEIN MRS2, MITOCHONDRIAL"/>
    <property type="match status" value="1"/>
</dbReference>
<evidence type="ECO:0000256" key="6">
    <source>
        <dbReference type="ARBA" id="ARBA00022989"/>
    </source>
</evidence>
<accession>K0TIS5</accession>
<keyword evidence="2" id="KW-0813">Transport</keyword>
<dbReference type="AlphaFoldDB" id="K0TIS5"/>
<keyword evidence="7" id="KW-0406">Ion transport</keyword>
<organism evidence="10 11">
    <name type="scientific">Thalassiosira oceanica</name>
    <name type="common">Marine diatom</name>
    <dbReference type="NCBI Taxonomy" id="159749"/>
    <lineage>
        <taxon>Eukaryota</taxon>
        <taxon>Sar</taxon>
        <taxon>Stramenopiles</taxon>
        <taxon>Ochrophyta</taxon>
        <taxon>Bacillariophyta</taxon>
        <taxon>Coscinodiscophyceae</taxon>
        <taxon>Thalassiosirophycidae</taxon>
        <taxon>Thalassiosirales</taxon>
        <taxon>Thalassiosiraceae</taxon>
        <taxon>Thalassiosira</taxon>
    </lineage>
</organism>
<dbReference type="Gene3D" id="1.20.58.340">
    <property type="entry name" value="Magnesium transport protein CorA, transmembrane region"/>
    <property type="match status" value="1"/>
</dbReference>
<comment type="subcellular location">
    <subcellularLocation>
        <location evidence="1">Membrane</location>
        <topology evidence="1">Multi-pass membrane protein</topology>
    </subcellularLocation>
</comment>
<keyword evidence="3 9" id="KW-0812">Transmembrane</keyword>
<name>K0TIS5_THAOC</name>
<dbReference type="Proteomes" id="UP000266841">
    <property type="component" value="Unassembled WGS sequence"/>
</dbReference>
<evidence type="ECO:0000313" key="11">
    <source>
        <dbReference type="Proteomes" id="UP000266841"/>
    </source>
</evidence>
<dbReference type="OrthoDB" id="200813at2759"/>
<keyword evidence="5" id="KW-0809">Transit peptide</keyword>
<dbReference type="PANTHER" id="PTHR13890:SF0">
    <property type="entry name" value="MAGNESIUM TRANSPORTER MRS2 HOMOLOG, MITOCHONDRIAL"/>
    <property type="match status" value="1"/>
</dbReference>
<evidence type="ECO:0000256" key="2">
    <source>
        <dbReference type="ARBA" id="ARBA00022448"/>
    </source>
</evidence>
<dbReference type="GO" id="GO:0016020">
    <property type="term" value="C:membrane"/>
    <property type="evidence" value="ECO:0007669"/>
    <property type="project" value="UniProtKB-SubCell"/>
</dbReference>
<evidence type="ECO:0000256" key="7">
    <source>
        <dbReference type="ARBA" id="ARBA00023065"/>
    </source>
</evidence>
<reference evidence="10 11" key="1">
    <citation type="journal article" date="2012" name="Genome Biol.">
        <title>Genome and low-iron response of an oceanic diatom adapted to chronic iron limitation.</title>
        <authorList>
            <person name="Lommer M."/>
            <person name="Specht M."/>
            <person name="Roy A.S."/>
            <person name="Kraemer L."/>
            <person name="Andreson R."/>
            <person name="Gutowska M.A."/>
            <person name="Wolf J."/>
            <person name="Bergner S.V."/>
            <person name="Schilhabel M.B."/>
            <person name="Klostermeier U.C."/>
            <person name="Beiko R.G."/>
            <person name="Rosenstiel P."/>
            <person name="Hippler M."/>
            <person name="Laroche J."/>
        </authorList>
    </citation>
    <scope>NUCLEOTIDE SEQUENCE [LARGE SCALE GENOMIC DNA]</scope>
    <source>
        <strain evidence="10 11">CCMP1005</strain>
    </source>
</reference>
<feature type="transmembrane region" description="Helical" evidence="9">
    <location>
        <begin position="123"/>
        <end position="146"/>
    </location>
</feature>
<dbReference type="EMBL" id="AGNL01000757">
    <property type="protein sequence ID" value="EJK77525.1"/>
    <property type="molecule type" value="Genomic_DNA"/>
</dbReference>
<keyword evidence="4" id="KW-0460">Magnesium</keyword>
<feature type="non-terminal residue" evidence="10">
    <location>
        <position position="171"/>
    </location>
</feature>
<dbReference type="InterPro" id="IPR039204">
    <property type="entry name" value="MRS2-like"/>
</dbReference>
<dbReference type="GO" id="GO:0015095">
    <property type="term" value="F:magnesium ion transmembrane transporter activity"/>
    <property type="evidence" value="ECO:0007669"/>
    <property type="project" value="TreeGrafter"/>
</dbReference>
<keyword evidence="11" id="KW-1185">Reference proteome</keyword>
<sequence>MRELRSDSPGDHAQERLRLHKDEVKAMEARVQGFVRAVNDVLDEDEDLALMNLGKLITDPGRFLLPVSQEVLHEESDEPELILEAYLQQALGIANGLDLLRGQIRTTEEQITMALDAIRNRILYVNTLLSVASLCVATGSFVGSVFGMNLRNHIEDEPTAFLRVTCGTVAG</sequence>
<dbReference type="eggNOG" id="KOG2662">
    <property type="taxonomic scope" value="Eukaryota"/>
</dbReference>
<proteinExistence type="predicted"/>
<protein>
    <recommendedName>
        <fullName evidence="12">Magnesium transporter</fullName>
    </recommendedName>
</protein>
<evidence type="ECO:0000256" key="9">
    <source>
        <dbReference type="SAM" id="Phobius"/>
    </source>
</evidence>